<dbReference type="AlphaFoldDB" id="M2N2T4"/>
<evidence type="ECO:0000313" key="2">
    <source>
        <dbReference type="EMBL" id="EMC92970.1"/>
    </source>
</evidence>
<feature type="region of interest" description="Disordered" evidence="1">
    <location>
        <begin position="1"/>
        <end position="44"/>
    </location>
</feature>
<protein>
    <submittedName>
        <fullName evidence="2">Uncharacterized protein</fullName>
    </submittedName>
</protein>
<name>M2N2T4_BAUPA</name>
<evidence type="ECO:0000256" key="1">
    <source>
        <dbReference type="SAM" id="MobiDB-lite"/>
    </source>
</evidence>
<gene>
    <name evidence="2" type="ORF">BAUCODRAFT_151351</name>
</gene>
<dbReference type="RefSeq" id="XP_007680219.1">
    <property type="nucleotide sequence ID" value="XM_007682029.1"/>
</dbReference>
<dbReference type="EMBL" id="KB445561">
    <property type="protein sequence ID" value="EMC92970.1"/>
    <property type="molecule type" value="Genomic_DNA"/>
</dbReference>
<reference evidence="2 3" key="1">
    <citation type="journal article" date="2012" name="PLoS Pathog.">
        <title>Diverse lifestyles and strategies of plant pathogenesis encoded in the genomes of eighteen Dothideomycetes fungi.</title>
        <authorList>
            <person name="Ohm R.A."/>
            <person name="Feau N."/>
            <person name="Henrissat B."/>
            <person name="Schoch C.L."/>
            <person name="Horwitz B.A."/>
            <person name="Barry K.W."/>
            <person name="Condon B.J."/>
            <person name="Copeland A.C."/>
            <person name="Dhillon B."/>
            <person name="Glaser F."/>
            <person name="Hesse C.N."/>
            <person name="Kosti I."/>
            <person name="LaButti K."/>
            <person name="Lindquist E.A."/>
            <person name="Lucas S."/>
            <person name="Salamov A.A."/>
            <person name="Bradshaw R.E."/>
            <person name="Ciuffetti L."/>
            <person name="Hamelin R.C."/>
            <person name="Kema G.H.J."/>
            <person name="Lawrence C."/>
            <person name="Scott J.A."/>
            <person name="Spatafora J.W."/>
            <person name="Turgeon B.G."/>
            <person name="de Wit P.J.G.M."/>
            <person name="Zhong S."/>
            <person name="Goodwin S.B."/>
            <person name="Grigoriev I.V."/>
        </authorList>
    </citation>
    <scope>NUCLEOTIDE SEQUENCE [LARGE SCALE GENOMIC DNA]</scope>
    <source>
        <strain evidence="2 3">UAMH 10762</strain>
    </source>
</reference>
<proteinExistence type="predicted"/>
<dbReference type="HOGENOM" id="CLU_1758469_0_0_1"/>
<keyword evidence="3" id="KW-1185">Reference proteome</keyword>
<dbReference type="Proteomes" id="UP000011761">
    <property type="component" value="Unassembled WGS sequence"/>
</dbReference>
<accession>M2N2T4</accession>
<dbReference type="GeneID" id="19109127"/>
<sequence>MATARPTPSSDERQATTPSDSRPVDGSGFKPRSPLQPMPSKETVPNNLRITMWLKLEDLRGRVAIHVGLTDSVQEVFDKAQQSLARRIQGSAIQAFIITSINGKEEEDPMYIGAHDVTTWKELLETVTIAATGVRVEMKADVEVHQKA</sequence>
<organism evidence="2 3">
    <name type="scientific">Baudoinia panamericana (strain UAMH 10762)</name>
    <name type="common">Angels' share fungus</name>
    <name type="synonym">Baudoinia compniacensis (strain UAMH 10762)</name>
    <dbReference type="NCBI Taxonomy" id="717646"/>
    <lineage>
        <taxon>Eukaryota</taxon>
        <taxon>Fungi</taxon>
        <taxon>Dikarya</taxon>
        <taxon>Ascomycota</taxon>
        <taxon>Pezizomycotina</taxon>
        <taxon>Dothideomycetes</taxon>
        <taxon>Dothideomycetidae</taxon>
        <taxon>Mycosphaerellales</taxon>
        <taxon>Teratosphaeriaceae</taxon>
        <taxon>Baudoinia</taxon>
    </lineage>
</organism>
<dbReference type="KEGG" id="bcom:BAUCODRAFT_151351"/>
<evidence type="ECO:0000313" key="3">
    <source>
        <dbReference type="Proteomes" id="UP000011761"/>
    </source>
</evidence>